<gene>
    <name evidence="1" type="ORF">ACFQ4M_15830</name>
</gene>
<name>A0ABW3WI41_9RHOO</name>
<sequence>MPPTAPTAAQRIALRKRAIFAAAGKAGLDLRDAAERGRMVRELTGGRCASLSQCSLAELNAILDHLNRGREGYAGRRRVTPSAERAPLLSKVDALLAELHRVTGTVKPLSYADGVARRVCKRSSLDFCDTDDLKKVVAALATTLRHELSKRVP</sequence>
<comment type="caution">
    <text evidence="1">The sequence shown here is derived from an EMBL/GenBank/DDBJ whole genome shotgun (WGS) entry which is preliminary data.</text>
</comment>
<protein>
    <submittedName>
        <fullName evidence="1">Phage protein GemA/Gp16 family protein</fullName>
    </submittedName>
</protein>
<organism evidence="1 2">
    <name type="scientific">Thauera mechernichensis</name>
    <dbReference type="NCBI Taxonomy" id="82788"/>
    <lineage>
        <taxon>Bacteria</taxon>
        <taxon>Pseudomonadati</taxon>
        <taxon>Pseudomonadota</taxon>
        <taxon>Betaproteobacteria</taxon>
        <taxon>Rhodocyclales</taxon>
        <taxon>Zoogloeaceae</taxon>
        <taxon>Thauera</taxon>
    </lineage>
</organism>
<dbReference type="EMBL" id="JBHTMC010000027">
    <property type="protein sequence ID" value="MFD1265045.1"/>
    <property type="molecule type" value="Genomic_DNA"/>
</dbReference>
<evidence type="ECO:0000313" key="2">
    <source>
        <dbReference type="Proteomes" id="UP001597158"/>
    </source>
</evidence>
<dbReference type="Pfam" id="PF06252">
    <property type="entry name" value="GemA"/>
    <property type="match status" value="1"/>
</dbReference>
<dbReference type="Proteomes" id="UP001597158">
    <property type="component" value="Unassembled WGS sequence"/>
</dbReference>
<keyword evidence="2" id="KW-1185">Reference proteome</keyword>
<dbReference type="InterPro" id="IPR009363">
    <property type="entry name" value="Phage_Mu_Gp16"/>
</dbReference>
<dbReference type="RefSeq" id="WP_277829866.1">
    <property type="nucleotide sequence ID" value="NZ_JARQZE010000001.1"/>
</dbReference>
<evidence type="ECO:0000313" key="1">
    <source>
        <dbReference type="EMBL" id="MFD1265045.1"/>
    </source>
</evidence>
<proteinExistence type="predicted"/>
<reference evidence="2" key="1">
    <citation type="journal article" date="2019" name="Int. J. Syst. Evol. Microbiol.">
        <title>The Global Catalogue of Microorganisms (GCM) 10K type strain sequencing project: providing services to taxonomists for standard genome sequencing and annotation.</title>
        <authorList>
            <consortium name="The Broad Institute Genomics Platform"/>
            <consortium name="The Broad Institute Genome Sequencing Center for Infectious Disease"/>
            <person name="Wu L."/>
            <person name="Ma J."/>
        </authorList>
    </citation>
    <scope>NUCLEOTIDE SEQUENCE [LARGE SCALE GENOMIC DNA]</scope>
    <source>
        <strain evidence="2">CCUG 48884</strain>
    </source>
</reference>
<accession>A0ABW3WI41</accession>